<feature type="domain" description="RING-type" evidence="14">
    <location>
        <begin position="199"/>
        <end position="424"/>
    </location>
</feature>
<evidence type="ECO:0000313" key="16">
    <source>
        <dbReference type="Proteomes" id="UP000541444"/>
    </source>
</evidence>
<keyword evidence="7" id="KW-0479">Metal-binding</keyword>
<evidence type="ECO:0000259" key="13">
    <source>
        <dbReference type="PROSITE" id="PS50089"/>
    </source>
</evidence>
<dbReference type="OrthoDB" id="9977870at2759"/>
<keyword evidence="6" id="KW-0808">Transferase</keyword>
<keyword evidence="8" id="KW-0677">Repeat</keyword>
<dbReference type="EC" id="2.3.2.31" evidence="5"/>
<comment type="catalytic activity">
    <reaction evidence="1">
        <text>[E2 ubiquitin-conjugating enzyme]-S-ubiquitinyl-L-cysteine + [acceptor protein]-L-lysine = [E2 ubiquitin-conjugating enzyme]-L-cysteine + [acceptor protein]-N(6)-ubiquitinyl-L-lysine.</text>
        <dbReference type="EC" id="2.3.2.31"/>
    </reaction>
</comment>
<keyword evidence="11" id="KW-0862">Zinc</keyword>
<dbReference type="Gene3D" id="1.20.120.1750">
    <property type="match status" value="1"/>
</dbReference>
<organism evidence="15 16">
    <name type="scientific">Kingdonia uniflora</name>
    <dbReference type="NCBI Taxonomy" id="39325"/>
    <lineage>
        <taxon>Eukaryota</taxon>
        <taxon>Viridiplantae</taxon>
        <taxon>Streptophyta</taxon>
        <taxon>Embryophyta</taxon>
        <taxon>Tracheophyta</taxon>
        <taxon>Spermatophyta</taxon>
        <taxon>Magnoliopsida</taxon>
        <taxon>Ranunculales</taxon>
        <taxon>Circaeasteraceae</taxon>
        <taxon>Kingdonia</taxon>
    </lineage>
</organism>
<evidence type="ECO:0000256" key="3">
    <source>
        <dbReference type="ARBA" id="ARBA00003976"/>
    </source>
</evidence>
<name>A0A7J7KWJ7_9MAGN</name>
<dbReference type="FunFam" id="3.30.40.10:FF:000230">
    <property type="entry name" value="RBR-type E3 ubiquitin transferase"/>
    <property type="match status" value="1"/>
</dbReference>
<dbReference type="Pfam" id="PF01485">
    <property type="entry name" value="IBR"/>
    <property type="match status" value="1"/>
</dbReference>
<dbReference type="PROSITE" id="PS51873">
    <property type="entry name" value="TRIAD"/>
    <property type="match status" value="1"/>
</dbReference>
<dbReference type="SUPFAM" id="SSF57850">
    <property type="entry name" value="RING/U-box"/>
    <property type="match status" value="2"/>
</dbReference>
<feature type="domain" description="RING-type" evidence="13">
    <location>
        <begin position="203"/>
        <end position="247"/>
    </location>
</feature>
<dbReference type="GO" id="GO:0008270">
    <property type="term" value="F:zinc ion binding"/>
    <property type="evidence" value="ECO:0007669"/>
    <property type="project" value="UniProtKB-KW"/>
</dbReference>
<dbReference type="InterPro" id="IPR018957">
    <property type="entry name" value="Znf_C3HC4_RING-type"/>
</dbReference>
<evidence type="ECO:0000256" key="1">
    <source>
        <dbReference type="ARBA" id="ARBA00001798"/>
    </source>
</evidence>
<keyword evidence="10" id="KW-0833">Ubl conjugation pathway</keyword>
<comment type="function">
    <text evidence="3">Might act as an E3 ubiquitin-protein ligase, or as part of E3 complex, which accepts ubiquitin from specific E2 ubiquitin-conjugating enzymes and then transfers it to substrates.</text>
</comment>
<dbReference type="PROSITE" id="PS50089">
    <property type="entry name" value="ZF_RING_2"/>
    <property type="match status" value="1"/>
</dbReference>
<gene>
    <name evidence="15" type="ORF">GIB67_002141</name>
</gene>
<dbReference type="InterPro" id="IPR044066">
    <property type="entry name" value="TRIAD_supradom"/>
</dbReference>
<evidence type="ECO:0000313" key="15">
    <source>
        <dbReference type="EMBL" id="KAF6134740.1"/>
    </source>
</evidence>
<accession>A0A7J7KWJ7</accession>
<dbReference type="CDD" id="cd22582">
    <property type="entry name" value="BRcat_RBR_unk"/>
    <property type="match status" value="1"/>
</dbReference>
<evidence type="ECO:0000259" key="14">
    <source>
        <dbReference type="PROSITE" id="PS51873"/>
    </source>
</evidence>
<dbReference type="GO" id="GO:0016567">
    <property type="term" value="P:protein ubiquitination"/>
    <property type="evidence" value="ECO:0007669"/>
    <property type="project" value="InterPro"/>
</dbReference>
<dbReference type="GO" id="GO:0061630">
    <property type="term" value="F:ubiquitin protein ligase activity"/>
    <property type="evidence" value="ECO:0007669"/>
    <property type="project" value="UniProtKB-EC"/>
</dbReference>
<dbReference type="EMBL" id="JACGCM010002827">
    <property type="protein sequence ID" value="KAF6134740.1"/>
    <property type="molecule type" value="Genomic_DNA"/>
</dbReference>
<evidence type="ECO:0000256" key="7">
    <source>
        <dbReference type="ARBA" id="ARBA00022723"/>
    </source>
</evidence>
<dbReference type="PANTHER" id="PTHR11685">
    <property type="entry name" value="RBR FAMILY RING FINGER AND IBR DOMAIN-CONTAINING"/>
    <property type="match status" value="1"/>
</dbReference>
<dbReference type="InterPro" id="IPR031127">
    <property type="entry name" value="E3_UB_ligase_RBR"/>
</dbReference>
<keyword evidence="16" id="KW-1185">Reference proteome</keyword>
<protein>
    <recommendedName>
        <fullName evidence="5">RBR-type E3 ubiquitin transferase</fullName>
        <ecNumber evidence="5">2.3.2.31</ecNumber>
    </recommendedName>
</protein>
<dbReference type="InterPro" id="IPR017907">
    <property type="entry name" value="Znf_RING_CS"/>
</dbReference>
<dbReference type="Gene3D" id="3.30.40.10">
    <property type="entry name" value="Zinc/RING finger domain, C3HC4 (zinc finger)"/>
    <property type="match status" value="1"/>
</dbReference>
<evidence type="ECO:0000256" key="6">
    <source>
        <dbReference type="ARBA" id="ARBA00022679"/>
    </source>
</evidence>
<evidence type="ECO:0000256" key="2">
    <source>
        <dbReference type="ARBA" id="ARBA00001947"/>
    </source>
</evidence>
<dbReference type="PROSITE" id="PS00518">
    <property type="entry name" value="ZF_RING_1"/>
    <property type="match status" value="1"/>
</dbReference>
<evidence type="ECO:0000256" key="4">
    <source>
        <dbReference type="ARBA" id="ARBA00005884"/>
    </source>
</evidence>
<dbReference type="SMART" id="SM00647">
    <property type="entry name" value="IBR"/>
    <property type="match status" value="1"/>
</dbReference>
<dbReference type="InterPro" id="IPR001841">
    <property type="entry name" value="Znf_RING"/>
</dbReference>
<evidence type="ECO:0000256" key="10">
    <source>
        <dbReference type="ARBA" id="ARBA00022786"/>
    </source>
</evidence>
<proteinExistence type="inferred from homology"/>
<reference evidence="15 16" key="1">
    <citation type="journal article" date="2020" name="IScience">
        <title>Genome Sequencing of the Endangered Kingdonia uniflora (Circaeasteraceae, Ranunculales) Reveals Potential Mechanisms of Evolutionary Specialization.</title>
        <authorList>
            <person name="Sun Y."/>
            <person name="Deng T."/>
            <person name="Zhang A."/>
            <person name="Moore M.J."/>
            <person name="Landis J.B."/>
            <person name="Lin N."/>
            <person name="Zhang H."/>
            <person name="Zhang X."/>
            <person name="Huang J."/>
            <person name="Zhang X."/>
            <person name="Sun H."/>
            <person name="Wang H."/>
        </authorList>
    </citation>
    <scope>NUCLEOTIDE SEQUENCE [LARGE SCALE GENOMIC DNA]</scope>
    <source>
        <strain evidence="15">TB1705</strain>
        <tissue evidence="15">Leaf</tissue>
    </source>
</reference>
<evidence type="ECO:0000256" key="12">
    <source>
        <dbReference type="PROSITE-ProRule" id="PRU00175"/>
    </source>
</evidence>
<comment type="similarity">
    <text evidence="4">Belongs to the RBR family. Ariadne subfamily.</text>
</comment>
<keyword evidence="9 12" id="KW-0863">Zinc-finger</keyword>
<evidence type="ECO:0000256" key="5">
    <source>
        <dbReference type="ARBA" id="ARBA00012251"/>
    </source>
</evidence>
<dbReference type="InterPro" id="IPR002867">
    <property type="entry name" value="IBR_dom"/>
</dbReference>
<evidence type="ECO:0000256" key="9">
    <source>
        <dbReference type="ARBA" id="ARBA00022771"/>
    </source>
</evidence>
<dbReference type="AlphaFoldDB" id="A0A7J7KWJ7"/>
<sequence>MAVPTMTTTMIAEKAVSTVAGTERASLEADMFIPVVGKTDTAVSGNSETPFGASDGIERGITLDPLPHQQVKQRAPRRVLTLCGTLTKGDDVPTYDSAAEFLKSIRSLHAEVRRHLVDVYAGVKEKFDRHQREITKKWVAKQQKISTVVDQAYLLEGKFESCCPFFVARKDVKFAFKPAREVIDSQIIRSAESSHARSMKETCTICLEDTDVEQIFVVDTCLHRYCFSCMKQHVEVKLLHGMGVRCPYEGCNTELDIRRFRKFLSPQLVDLMSRQTQEALVPVGERFYCPYPLCSVLMSINEIPMHANGVSIGANPFLTRECNKCQRPFCIDCHIPWHRNMSCSDYKRLNPCHVEDTKLKSLATRKKWRQCTKCKNMIELFEGCNHISCRVGMRLLVNEVVSEEDEAAGVCPRKSRHYPANDGLNERAKENEVDRHFWCDVFRDMIVEHEARKIVVGEISFDEIADEDEMIVGIEVIKCVLLGTWDVSEELNKLRATNEALKKELAKEKNASYAAVLIVACTESQVRKYKELSDDHWRDLCAARLGWAKDKIGRDKVVRKDKSMYLKFLPFLLGGIRQNTPKVTKDLRELTLYLEAGIDSKRGLKEAYLQILENQGIFPDPDNISHMATRARNLHSLKDKEVSARVGVSMIHI</sequence>
<dbReference type="Pfam" id="PF00097">
    <property type="entry name" value="zf-C3HC4"/>
    <property type="match status" value="1"/>
</dbReference>
<evidence type="ECO:0000256" key="8">
    <source>
        <dbReference type="ARBA" id="ARBA00022737"/>
    </source>
</evidence>
<dbReference type="Proteomes" id="UP000541444">
    <property type="component" value="Unassembled WGS sequence"/>
</dbReference>
<evidence type="ECO:0000256" key="11">
    <source>
        <dbReference type="ARBA" id="ARBA00022833"/>
    </source>
</evidence>
<comment type="cofactor">
    <cofactor evidence="2">
        <name>Zn(2+)</name>
        <dbReference type="ChEBI" id="CHEBI:29105"/>
    </cofactor>
</comment>
<comment type="caution">
    <text evidence="15">The sequence shown here is derived from an EMBL/GenBank/DDBJ whole genome shotgun (WGS) entry which is preliminary data.</text>
</comment>
<dbReference type="InterPro" id="IPR013083">
    <property type="entry name" value="Znf_RING/FYVE/PHD"/>
</dbReference>